<gene>
    <name evidence="1" type="ORF">VFH_III066080</name>
</gene>
<keyword evidence="2" id="KW-1185">Reference proteome</keyword>
<protein>
    <submittedName>
        <fullName evidence="1">Uncharacterized protein</fullName>
    </submittedName>
</protein>
<dbReference type="EMBL" id="OX451738">
    <property type="protein sequence ID" value="CAI8602989.1"/>
    <property type="molecule type" value="Genomic_DNA"/>
</dbReference>
<evidence type="ECO:0000313" key="2">
    <source>
        <dbReference type="Proteomes" id="UP001157006"/>
    </source>
</evidence>
<dbReference type="AlphaFoldDB" id="A0AAV0ZZ62"/>
<evidence type="ECO:0000313" key="1">
    <source>
        <dbReference type="EMBL" id="CAI8602989.1"/>
    </source>
</evidence>
<proteinExistence type="predicted"/>
<sequence length="182" mass="20609">MVTNELRWLLKEGTCDDDVEMAVTVRRRFQVKGSMRDLLKEIEKKAKNFIWSGVISKRKLVLVAWDKMCRSQAHGGLGQSSNIKCTTSSSTDDFKILKALDIVVKPHRAHVIKEVLWLPPPIGWTKYNYDDAYQYNSLPVGCGGIFRDHLSNFVLNKVSLSPSYLVEFTVVVNATMIAMDKG</sequence>
<accession>A0AAV0ZZ62</accession>
<reference evidence="1 2" key="1">
    <citation type="submission" date="2023-01" db="EMBL/GenBank/DDBJ databases">
        <authorList>
            <person name="Kreplak J."/>
        </authorList>
    </citation>
    <scope>NUCLEOTIDE SEQUENCE [LARGE SCALE GENOMIC DNA]</scope>
</reference>
<name>A0AAV0ZZ62_VICFA</name>
<organism evidence="1 2">
    <name type="scientific">Vicia faba</name>
    <name type="common">Broad bean</name>
    <name type="synonym">Faba vulgaris</name>
    <dbReference type="NCBI Taxonomy" id="3906"/>
    <lineage>
        <taxon>Eukaryota</taxon>
        <taxon>Viridiplantae</taxon>
        <taxon>Streptophyta</taxon>
        <taxon>Embryophyta</taxon>
        <taxon>Tracheophyta</taxon>
        <taxon>Spermatophyta</taxon>
        <taxon>Magnoliopsida</taxon>
        <taxon>eudicotyledons</taxon>
        <taxon>Gunneridae</taxon>
        <taxon>Pentapetalae</taxon>
        <taxon>rosids</taxon>
        <taxon>fabids</taxon>
        <taxon>Fabales</taxon>
        <taxon>Fabaceae</taxon>
        <taxon>Papilionoideae</taxon>
        <taxon>50 kb inversion clade</taxon>
        <taxon>NPAAA clade</taxon>
        <taxon>Hologalegina</taxon>
        <taxon>IRL clade</taxon>
        <taxon>Fabeae</taxon>
        <taxon>Vicia</taxon>
    </lineage>
</organism>
<dbReference type="Proteomes" id="UP001157006">
    <property type="component" value="Chromosome 3"/>
</dbReference>